<reference evidence="1 2" key="1">
    <citation type="submission" date="2019-01" db="EMBL/GenBank/DDBJ databases">
        <title>Complete genome sequence of Pantoea phage vB_PagM_LIET2.</title>
        <authorList>
            <person name="Truncaite L."/>
            <person name="Simoliuniene M."/>
            <person name="Kazlauskas D."/>
            <person name="Meskys R."/>
            <person name="Simoliunas E."/>
        </authorList>
    </citation>
    <scope>NUCLEOTIDE SEQUENCE [LARGE SCALE GENOMIC DNA]</scope>
</reference>
<sequence>MCEKCRAMGAKHSEDRIEADRKAVESLTDIYRSHLKDQHSDVVIPALLQLLRERLENRERATSTDENVEWAGTTLRVLLDGLMGFTFVLEQLVNTSAGLVPLHQVVAEANFMEPTVRKRLN</sequence>
<name>A0A411AW38_9CAUD</name>
<protein>
    <submittedName>
        <fullName evidence="1">Uncharacterized protein</fullName>
    </submittedName>
</protein>
<evidence type="ECO:0000313" key="2">
    <source>
        <dbReference type="Proteomes" id="UP000289486"/>
    </source>
</evidence>
<dbReference type="EMBL" id="MK388689">
    <property type="protein sequence ID" value="QAX92298.1"/>
    <property type="molecule type" value="Genomic_DNA"/>
</dbReference>
<evidence type="ECO:0000313" key="1">
    <source>
        <dbReference type="EMBL" id="QAX92298.1"/>
    </source>
</evidence>
<organism evidence="1 2">
    <name type="scientific">Pantoea phage vB_PagM_LIET2</name>
    <dbReference type="NCBI Taxonomy" id="2508071"/>
    <lineage>
        <taxon>Viruses</taxon>
        <taxon>Duplodnaviria</taxon>
        <taxon>Heunggongvirae</taxon>
        <taxon>Uroviricota</taxon>
        <taxon>Caudoviricetes</taxon>
        <taxon>Lietduovirus</taxon>
        <taxon>Lietduovirus LIET2</taxon>
    </lineage>
</organism>
<dbReference type="Proteomes" id="UP000289486">
    <property type="component" value="Segment"/>
</dbReference>
<accession>A0A411AW38</accession>
<keyword evidence="2" id="KW-1185">Reference proteome</keyword>
<proteinExistence type="predicted"/>
<gene>
    <name evidence="1" type="ORF">LIET2_gp046</name>
</gene>